<evidence type="ECO:0000313" key="2">
    <source>
        <dbReference type="EMBL" id="GII24610.1"/>
    </source>
</evidence>
<dbReference type="SUPFAM" id="SSF54593">
    <property type="entry name" value="Glyoxalase/Bleomycin resistance protein/Dihydroxybiphenyl dioxygenase"/>
    <property type="match status" value="1"/>
</dbReference>
<protein>
    <submittedName>
        <fullName evidence="2">Glyoxalase</fullName>
    </submittedName>
</protein>
<evidence type="ECO:0000259" key="1">
    <source>
        <dbReference type="Pfam" id="PF18029"/>
    </source>
</evidence>
<dbReference type="InterPro" id="IPR029068">
    <property type="entry name" value="Glyas_Bleomycin-R_OHBP_Dase"/>
</dbReference>
<dbReference type="Gene3D" id="3.10.180.10">
    <property type="entry name" value="2,3-Dihydroxybiphenyl 1,2-Dioxygenase, domain 1"/>
    <property type="match status" value="1"/>
</dbReference>
<dbReference type="Pfam" id="PF18029">
    <property type="entry name" value="Glyoxalase_6"/>
    <property type="match status" value="1"/>
</dbReference>
<keyword evidence="3" id="KW-1185">Reference proteome</keyword>
<dbReference type="RefSeq" id="WP_168116975.1">
    <property type="nucleotide sequence ID" value="NZ_BOON01000039.1"/>
</dbReference>
<comment type="caution">
    <text evidence="2">The sequence shown here is derived from an EMBL/GenBank/DDBJ whole genome shotgun (WGS) entry which is preliminary data.</text>
</comment>
<reference evidence="2" key="1">
    <citation type="submission" date="2021-01" db="EMBL/GenBank/DDBJ databases">
        <title>Whole genome shotgun sequence of Planosporangium mesophilum NBRC 109066.</title>
        <authorList>
            <person name="Komaki H."/>
            <person name="Tamura T."/>
        </authorList>
    </citation>
    <scope>NUCLEOTIDE SEQUENCE</scope>
    <source>
        <strain evidence="2">NBRC 109066</strain>
    </source>
</reference>
<organism evidence="2 3">
    <name type="scientific">Planosporangium mesophilum</name>
    <dbReference type="NCBI Taxonomy" id="689768"/>
    <lineage>
        <taxon>Bacteria</taxon>
        <taxon>Bacillati</taxon>
        <taxon>Actinomycetota</taxon>
        <taxon>Actinomycetes</taxon>
        <taxon>Micromonosporales</taxon>
        <taxon>Micromonosporaceae</taxon>
        <taxon>Planosporangium</taxon>
    </lineage>
</organism>
<evidence type="ECO:0000313" key="3">
    <source>
        <dbReference type="Proteomes" id="UP000599074"/>
    </source>
</evidence>
<dbReference type="Proteomes" id="UP000599074">
    <property type="component" value="Unassembled WGS sequence"/>
</dbReference>
<dbReference type="InterPro" id="IPR041581">
    <property type="entry name" value="Glyoxalase_6"/>
</dbReference>
<name>A0A8J3TCG6_9ACTN</name>
<proteinExistence type="predicted"/>
<dbReference type="AlphaFoldDB" id="A0A8J3TCG6"/>
<feature type="domain" description="Glyoxalase-like" evidence="1">
    <location>
        <begin position="7"/>
        <end position="113"/>
    </location>
</feature>
<dbReference type="CDD" id="cd06587">
    <property type="entry name" value="VOC"/>
    <property type="match status" value="1"/>
</dbReference>
<dbReference type="PANTHER" id="PTHR35908:SF1">
    <property type="entry name" value="CONSERVED PROTEIN"/>
    <property type="match status" value="1"/>
</dbReference>
<dbReference type="EMBL" id="BOON01000039">
    <property type="protein sequence ID" value="GII24610.1"/>
    <property type="molecule type" value="Genomic_DNA"/>
</dbReference>
<accession>A0A8J3TCG6</accession>
<gene>
    <name evidence="2" type="ORF">Pme01_42070</name>
</gene>
<sequence length="118" mass="13430">MSSRWSEVVVDAIDPARLGRWWAEVLDYRLLHEDLDRAAIGPVEGTYPQLMFNRVSDAKSGRNRLHLDLTPDDQEAEVERLVDMGARRVDIGQGDDAPWVVLADPEGNEFCVLRARDR</sequence>
<dbReference type="PANTHER" id="PTHR35908">
    <property type="entry name" value="HYPOTHETICAL FUSION PROTEIN"/>
    <property type="match status" value="1"/>
</dbReference>